<comment type="caution">
    <text evidence="1">The sequence shown here is derived from an EMBL/GenBank/DDBJ whole genome shotgun (WGS) entry which is preliminary data.</text>
</comment>
<evidence type="ECO:0000313" key="2">
    <source>
        <dbReference type="Proteomes" id="UP000807353"/>
    </source>
</evidence>
<dbReference type="Gene3D" id="3.40.50.300">
    <property type="entry name" value="P-loop containing nucleotide triphosphate hydrolases"/>
    <property type="match status" value="1"/>
</dbReference>
<dbReference type="EMBL" id="MU150365">
    <property type="protein sequence ID" value="KAF9457586.1"/>
    <property type="molecule type" value="Genomic_DNA"/>
</dbReference>
<sequence>MPLPDVAVPSGRARLRVMDIILKTNTPLKWAEVKVLVVGSLVLQQKRKLPECPEAKFTVFRNLPPSQLVLQINYPYFGVSKTINVKGMDLLSSHKRDIGEKRAWQQSFGKLELVVEFEYKDGLNEVGRPLSQPSMAGDNITTACEAQSTKDTWLPITDHILGTCPQFRILVIGKPGAGISALINEVFGTTYVIGSHDHERPSIDCEIQPEGNPYLLLHYAPYIEPDSDNAIQIIQNFIKHRSQLPDVKERLHAIWVFVEIPITCVPLMEPGLEKFLDRMKKEGLIPNFIVIFTKFDRLVDMERYSMIQAGQAKPTFDVTWGYAKSRFISEHIFPFEGRMGKAISHLFVSVYDQYRATLCELIELTLKIVVQHILEAAIVLGISQKISASVKIRICVKLGVENYWREQEIVHNEIVKVWNFDDGQNVRSHPFFLFYLLIESPTVSVFP</sequence>
<organism evidence="1 2">
    <name type="scientific">Collybia nuda</name>
    <dbReference type="NCBI Taxonomy" id="64659"/>
    <lineage>
        <taxon>Eukaryota</taxon>
        <taxon>Fungi</taxon>
        <taxon>Dikarya</taxon>
        <taxon>Basidiomycota</taxon>
        <taxon>Agaricomycotina</taxon>
        <taxon>Agaricomycetes</taxon>
        <taxon>Agaricomycetidae</taxon>
        <taxon>Agaricales</taxon>
        <taxon>Tricholomatineae</taxon>
        <taxon>Clitocybaceae</taxon>
        <taxon>Collybia</taxon>
    </lineage>
</organism>
<name>A0A9P5XXN7_9AGAR</name>
<evidence type="ECO:0008006" key="3">
    <source>
        <dbReference type="Google" id="ProtNLM"/>
    </source>
</evidence>
<accession>A0A9P5XXN7</accession>
<proteinExistence type="predicted"/>
<dbReference type="AlphaFoldDB" id="A0A9P5XXN7"/>
<dbReference type="Proteomes" id="UP000807353">
    <property type="component" value="Unassembled WGS sequence"/>
</dbReference>
<reference evidence="1" key="1">
    <citation type="submission" date="2020-11" db="EMBL/GenBank/DDBJ databases">
        <authorList>
            <consortium name="DOE Joint Genome Institute"/>
            <person name="Ahrendt S."/>
            <person name="Riley R."/>
            <person name="Andreopoulos W."/>
            <person name="Labutti K."/>
            <person name="Pangilinan J."/>
            <person name="Ruiz-Duenas F.J."/>
            <person name="Barrasa J.M."/>
            <person name="Sanchez-Garcia M."/>
            <person name="Camarero S."/>
            <person name="Miyauchi S."/>
            <person name="Serrano A."/>
            <person name="Linde D."/>
            <person name="Babiker R."/>
            <person name="Drula E."/>
            <person name="Ayuso-Fernandez I."/>
            <person name="Pacheco R."/>
            <person name="Padilla G."/>
            <person name="Ferreira P."/>
            <person name="Barriuso J."/>
            <person name="Kellner H."/>
            <person name="Castanera R."/>
            <person name="Alfaro M."/>
            <person name="Ramirez L."/>
            <person name="Pisabarro A.G."/>
            <person name="Kuo A."/>
            <person name="Tritt A."/>
            <person name="Lipzen A."/>
            <person name="He G."/>
            <person name="Yan M."/>
            <person name="Ng V."/>
            <person name="Cullen D."/>
            <person name="Martin F."/>
            <person name="Rosso M.-N."/>
            <person name="Henrissat B."/>
            <person name="Hibbett D."/>
            <person name="Martinez A.T."/>
            <person name="Grigoriev I.V."/>
        </authorList>
    </citation>
    <scope>NUCLEOTIDE SEQUENCE</scope>
    <source>
        <strain evidence="1">CBS 247.69</strain>
    </source>
</reference>
<gene>
    <name evidence="1" type="ORF">BDZ94DRAFT_198335</name>
</gene>
<evidence type="ECO:0000313" key="1">
    <source>
        <dbReference type="EMBL" id="KAF9457586.1"/>
    </source>
</evidence>
<protein>
    <recommendedName>
        <fullName evidence="3">G domain-containing protein</fullName>
    </recommendedName>
</protein>
<dbReference type="OrthoDB" id="391988at2759"/>
<dbReference type="SUPFAM" id="SSF52540">
    <property type="entry name" value="P-loop containing nucleoside triphosphate hydrolases"/>
    <property type="match status" value="1"/>
</dbReference>
<dbReference type="InterPro" id="IPR027417">
    <property type="entry name" value="P-loop_NTPase"/>
</dbReference>
<keyword evidence="2" id="KW-1185">Reference proteome</keyword>